<evidence type="ECO:0000313" key="2">
    <source>
        <dbReference type="Proteomes" id="UP000300879"/>
    </source>
</evidence>
<dbReference type="Proteomes" id="UP000300879">
    <property type="component" value="Chromosome"/>
</dbReference>
<dbReference type="AlphaFoldDB" id="A0A4P8XJX4"/>
<evidence type="ECO:0000313" key="1">
    <source>
        <dbReference type="EMBL" id="QCT01691.1"/>
    </source>
</evidence>
<dbReference type="KEGG" id="palo:E6C60_0973"/>
<proteinExistence type="predicted"/>
<name>A0A4P8XJX4_9BACL</name>
<protein>
    <submittedName>
        <fullName evidence="1">MnxE</fullName>
    </submittedName>
</protein>
<dbReference type="EMBL" id="CP040396">
    <property type="protein sequence ID" value="QCT01691.1"/>
    <property type="molecule type" value="Genomic_DNA"/>
</dbReference>
<reference evidence="1 2" key="1">
    <citation type="submission" date="2019-05" db="EMBL/GenBank/DDBJ databases">
        <authorList>
            <person name="Chen C."/>
        </authorList>
    </citation>
    <scope>NUCLEOTIDE SEQUENCE [LARGE SCALE GENOMIC DNA]</scope>
    <source>
        <strain evidence="1 2">HB172198</strain>
    </source>
</reference>
<organism evidence="1 2">
    <name type="scientific">Paenibacillus algicola</name>
    <dbReference type="NCBI Taxonomy" id="2565926"/>
    <lineage>
        <taxon>Bacteria</taxon>
        <taxon>Bacillati</taxon>
        <taxon>Bacillota</taxon>
        <taxon>Bacilli</taxon>
        <taxon>Bacillales</taxon>
        <taxon>Paenibacillaceae</taxon>
        <taxon>Paenibacillus</taxon>
    </lineage>
</organism>
<gene>
    <name evidence="1" type="ORF">E6C60_0973</name>
</gene>
<keyword evidence="2" id="KW-1185">Reference proteome</keyword>
<sequence>MQLNPAIIKMPNAPNFVFPTPLSFPIEQIAIFAPFDLNTKLTLT</sequence>
<accession>A0A4P8XJX4</accession>